<dbReference type="GO" id="GO:0045944">
    <property type="term" value="P:positive regulation of transcription by RNA polymerase II"/>
    <property type="evidence" value="ECO:0007669"/>
    <property type="project" value="TreeGrafter"/>
</dbReference>
<evidence type="ECO:0000313" key="5">
    <source>
        <dbReference type="EMBL" id="KAK0736429.1"/>
    </source>
</evidence>
<dbReference type="InterPro" id="IPR002110">
    <property type="entry name" value="Ankyrin_rpt"/>
</dbReference>
<comment type="caution">
    <text evidence="5">The sequence shown here is derived from an EMBL/GenBank/DDBJ whole genome shotgun (WGS) entry which is preliminary data.</text>
</comment>
<feature type="repeat" description="ANK" evidence="3">
    <location>
        <begin position="433"/>
        <end position="465"/>
    </location>
</feature>
<feature type="domain" description="Clr5" evidence="4">
    <location>
        <begin position="10"/>
        <end position="60"/>
    </location>
</feature>
<dbReference type="SUPFAM" id="SSF48403">
    <property type="entry name" value="Ankyrin repeat"/>
    <property type="match status" value="1"/>
</dbReference>
<feature type="repeat" description="ANK" evidence="3">
    <location>
        <begin position="333"/>
        <end position="365"/>
    </location>
</feature>
<evidence type="ECO:0000256" key="1">
    <source>
        <dbReference type="ARBA" id="ARBA00022737"/>
    </source>
</evidence>
<evidence type="ECO:0000256" key="2">
    <source>
        <dbReference type="ARBA" id="ARBA00023043"/>
    </source>
</evidence>
<evidence type="ECO:0000256" key="3">
    <source>
        <dbReference type="PROSITE-ProRule" id="PRU00023"/>
    </source>
</evidence>
<dbReference type="PROSITE" id="PS50088">
    <property type="entry name" value="ANK_REPEAT"/>
    <property type="match status" value="3"/>
</dbReference>
<feature type="repeat" description="ANK" evidence="3">
    <location>
        <begin position="466"/>
        <end position="493"/>
    </location>
</feature>
<dbReference type="InterPro" id="IPR025676">
    <property type="entry name" value="Clr5_dom"/>
</dbReference>
<dbReference type="EMBL" id="JAUKTV010000006">
    <property type="protein sequence ID" value="KAK0736429.1"/>
    <property type="molecule type" value="Genomic_DNA"/>
</dbReference>
<dbReference type="Proteomes" id="UP001172159">
    <property type="component" value="Unassembled WGS sequence"/>
</dbReference>
<dbReference type="AlphaFoldDB" id="A0AA40ECK5"/>
<keyword evidence="6" id="KW-1185">Reference proteome</keyword>
<dbReference type="Pfam" id="PF14420">
    <property type="entry name" value="Clr5"/>
    <property type="match status" value="1"/>
</dbReference>
<dbReference type="PANTHER" id="PTHR24193:SF121">
    <property type="entry name" value="ADA2A-CONTAINING COMPLEX COMPONENT 3, ISOFORM D"/>
    <property type="match status" value="1"/>
</dbReference>
<accession>A0AA40ECK5</accession>
<dbReference type="GO" id="GO:0005634">
    <property type="term" value="C:nucleus"/>
    <property type="evidence" value="ECO:0007669"/>
    <property type="project" value="TreeGrafter"/>
</dbReference>
<evidence type="ECO:0000313" key="6">
    <source>
        <dbReference type="Proteomes" id="UP001172159"/>
    </source>
</evidence>
<gene>
    <name evidence="5" type="ORF">B0T21DRAFT_411611</name>
</gene>
<reference evidence="5" key="1">
    <citation type="submission" date="2023-06" db="EMBL/GenBank/DDBJ databases">
        <title>Genome-scale phylogeny and comparative genomics of the fungal order Sordariales.</title>
        <authorList>
            <consortium name="Lawrence Berkeley National Laboratory"/>
            <person name="Hensen N."/>
            <person name="Bonometti L."/>
            <person name="Westerberg I."/>
            <person name="Brannstrom I.O."/>
            <person name="Guillou S."/>
            <person name="Cros-Aarteil S."/>
            <person name="Calhoun S."/>
            <person name="Haridas S."/>
            <person name="Kuo A."/>
            <person name="Mondo S."/>
            <person name="Pangilinan J."/>
            <person name="Riley R."/>
            <person name="Labutti K."/>
            <person name="Andreopoulos B."/>
            <person name="Lipzen A."/>
            <person name="Chen C."/>
            <person name="Yanf M."/>
            <person name="Daum C."/>
            <person name="Ng V."/>
            <person name="Clum A."/>
            <person name="Steindorff A."/>
            <person name="Ohm R."/>
            <person name="Martin F."/>
            <person name="Silar P."/>
            <person name="Natvig D."/>
            <person name="Lalanne C."/>
            <person name="Gautier V."/>
            <person name="Ament-Velasquez S.L."/>
            <person name="Kruys A."/>
            <person name="Hutchinson M.I."/>
            <person name="Powell A.J."/>
            <person name="Barry K."/>
            <person name="Miller A.N."/>
            <person name="Grigoriev I.V."/>
            <person name="Debuchy R."/>
            <person name="Gladieux P."/>
            <person name="Thoren M.H."/>
            <person name="Johannesson H."/>
        </authorList>
    </citation>
    <scope>NUCLEOTIDE SEQUENCE</scope>
    <source>
        <strain evidence="5">CBS 540.89</strain>
    </source>
</reference>
<dbReference type="SMART" id="SM00248">
    <property type="entry name" value="ANK"/>
    <property type="match status" value="4"/>
</dbReference>
<dbReference type="InterPro" id="IPR036770">
    <property type="entry name" value="Ankyrin_rpt-contain_sf"/>
</dbReference>
<keyword evidence="1" id="KW-0677">Repeat</keyword>
<proteinExistence type="predicted"/>
<organism evidence="5 6">
    <name type="scientific">Apiosordaria backusii</name>
    <dbReference type="NCBI Taxonomy" id="314023"/>
    <lineage>
        <taxon>Eukaryota</taxon>
        <taxon>Fungi</taxon>
        <taxon>Dikarya</taxon>
        <taxon>Ascomycota</taxon>
        <taxon>Pezizomycotina</taxon>
        <taxon>Sordariomycetes</taxon>
        <taxon>Sordariomycetidae</taxon>
        <taxon>Sordariales</taxon>
        <taxon>Lasiosphaeriaceae</taxon>
        <taxon>Apiosordaria</taxon>
    </lineage>
</organism>
<dbReference type="PROSITE" id="PS50297">
    <property type="entry name" value="ANK_REP_REGION"/>
    <property type="match status" value="3"/>
</dbReference>
<name>A0AA40ECK5_9PEZI</name>
<protein>
    <submittedName>
        <fullName evidence="5">Ankyrin repeat-containing domain protein</fullName>
    </submittedName>
</protein>
<dbReference type="GO" id="GO:0000976">
    <property type="term" value="F:transcription cis-regulatory region binding"/>
    <property type="evidence" value="ECO:0007669"/>
    <property type="project" value="TreeGrafter"/>
</dbReference>
<sequence>MPPLGNRRVDWEAHRGIFEDLYLVQDKPLAEVIEIMKRDFNVDATTKMYKKRIKAWGMFKNVNGDEMLAMMRIREHRRKQGKRTQFYLRGKPVLDSKIRRFATRHGVVLDNEDYFGDVPAALRGITFSTPEPDDHHESTTILRHDDTLHLSSSISGADATSLGCFMGSPDTELLPPSPYEYTGASWDMPTSPTDWPVPDTTPVVSEQHLPATAYNGPTTQQVYAWLDEGHLSRFDESNHSTGHVSPFSANLEIAHDTINDTTAQSFAYEQHLEIHQAAERSPNSLGLAVPLVNQAQMPSWDRSPLHDAVTNNDIALTRTLLGEGMSPNLTVRDGTTALHLAASQRNTDLVRLLMDHGANLDSLTDRGESVLFFAVRSHAHRGHSTLAPWVGYPPIPYGGSYDDDTTMQTINELFNSPSTLSRLIASLTLANETGMTPLMAAAEGGFFSTVVSLLQRGAQVNSEDHAGHTALKYAASSNRRDIVRLLLEADTQVYAGRLDYILKLADKNFGGWHPCGDQFWSPSPEVGDNLIAEEIVRLCREKGCVKGLLHLAELRHKTHALELFVAARQRLEHELNQAG</sequence>
<dbReference type="Gene3D" id="1.25.40.20">
    <property type="entry name" value="Ankyrin repeat-containing domain"/>
    <property type="match status" value="2"/>
</dbReference>
<dbReference type="InterPro" id="IPR050663">
    <property type="entry name" value="Ankyrin-SOCS_Box"/>
</dbReference>
<keyword evidence="2 3" id="KW-0040">ANK repeat</keyword>
<dbReference type="PANTHER" id="PTHR24193">
    <property type="entry name" value="ANKYRIN REPEAT PROTEIN"/>
    <property type="match status" value="1"/>
</dbReference>
<evidence type="ECO:0000259" key="4">
    <source>
        <dbReference type="Pfam" id="PF14420"/>
    </source>
</evidence>
<dbReference type="Pfam" id="PF12796">
    <property type="entry name" value="Ank_2"/>
    <property type="match status" value="2"/>
</dbReference>